<gene>
    <name evidence="1" type="ORF">ABFY20_08640</name>
</gene>
<dbReference type="EMBL" id="CP162511">
    <property type="protein sequence ID" value="XDI07152.1"/>
    <property type="molecule type" value="Genomic_DNA"/>
</dbReference>
<evidence type="ECO:0000313" key="1">
    <source>
        <dbReference type="EMBL" id="XDI07152.1"/>
    </source>
</evidence>
<proteinExistence type="predicted"/>
<dbReference type="AlphaFoldDB" id="A0AB39BLU0"/>
<sequence>MPGDSLAEFNQLIPCCGHFIWEEEGRCVILGCPSGVDLSVVTVGDRVTLTRGNRSAVATRSQWRDAILGFVDQIDAFYADSAPRAPIDDNELSAGWASFLREWRHRRHAGAQESVGFAD</sequence>
<reference evidence="1" key="1">
    <citation type="submission" date="2024-05" db="EMBL/GenBank/DDBJ databases">
        <title>Herbiconiux sp. A18JL235.</title>
        <authorList>
            <person name="Zhang G."/>
        </authorList>
    </citation>
    <scope>NUCLEOTIDE SEQUENCE</scope>
    <source>
        <strain evidence="1">A18JL235</strain>
    </source>
</reference>
<protein>
    <submittedName>
        <fullName evidence="1">Uncharacterized protein</fullName>
    </submittedName>
</protein>
<name>A0AB39BLU0_9MICO</name>
<dbReference type="RefSeq" id="WP_368499527.1">
    <property type="nucleotide sequence ID" value="NZ_CP162511.1"/>
</dbReference>
<organism evidence="1">
    <name type="scientific">Herbiconiux sp. A18JL235</name>
    <dbReference type="NCBI Taxonomy" id="3152363"/>
    <lineage>
        <taxon>Bacteria</taxon>
        <taxon>Bacillati</taxon>
        <taxon>Actinomycetota</taxon>
        <taxon>Actinomycetes</taxon>
        <taxon>Micrococcales</taxon>
        <taxon>Microbacteriaceae</taxon>
        <taxon>Herbiconiux</taxon>
    </lineage>
</organism>
<accession>A0AB39BLU0</accession>